<evidence type="ECO:0000313" key="3">
    <source>
        <dbReference type="EMBL" id="MDF0717157.1"/>
    </source>
</evidence>
<feature type="region of interest" description="Disordered" evidence="2">
    <location>
        <begin position="1"/>
        <end position="21"/>
    </location>
</feature>
<protein>
    <submittedName>
        <fullName evidence="3">M43 family zinc metalloprotease</fullName>
    </submittedName>
</protein>
<dbReference type="PANTHER" id="PTHR47466:SF1">
    <property type="entry name" value="METALLOPROTEASE MEP1 (AFU_ORTHOLOGUE AFUA_1G07730)-RELATED"/>
    <property type="match status" value="1"/>
</dbReference>
<name>A0ABT5Y134_9FLAO</name>
<evidence type="ECO:0000256" key="2">
    <source>
        <dbReference type="SAM" id="MobiDB-lite"/>
    </source>
</evidence>
<dbReference type="RefSeq" id="WP_275616312.1">
    <property type="nucleotide sequence ID" value="NZ_JARFVB010000008.1"/>
</dbReference>
<keyword evidence="3" id="KW-0645">Protease</keyword>
<dbReference type="Proteomes" id="UP001221366">
    <property type="component" value="Unassembled WGS sequence"/>
</dbReference>
<dbReference type="InterPro" id="IPR024079">
    <property type="entry name" value="MetalloPept_cat_dom_sf"/>
</dbReference>
<keyword evidence="4" id="KW-1185">Reference proteome</keyword>
<proteinExistence type="inferred from homology"/>
<dbReference type="GO" id="GO:0008237">
    <property type="term" value="F:metallopeptidase activity"/>
    <property type="evidence" value="ECO:0007669"/>
    <property type="project" value="UniProtKB-KW"/>
</dbReference>
<dbReference type="PANTHER" id="PTHR47466">
    <property type="match status" value="1"/>
</dbReference>
<keyword evidence="3" id="KW-0378">Hydrolase</keyword>
<dbReference type="EMBL" id="JARFVB010000008">
    <property type="protein sequence ID" value="MDF0717157.1"/>
    <property type="molecule type" value="Genomic_DNA"/>
</dbReference>
<sequence length="99" mass="10948">MGYAQFPEDSGLLGLDTDNRSPETDGVVIGYKHFGSNEKGSFSDLTAPFDLGRTTTHEGGHWLGLQHIWGNGGCQYDDYCQDTPWPRSPIIWVIQIGAF</sequence>
<dbReference type="Gene3D" id="3.40.390.10">
    <property type="entry name" value="Collagenase (Catalytic Domain)"/>
    <property type="match status" value="1"/>
</dbReference>
<dbReference type="SUPFAM" id="SSF55486">
    <property type="entry name" value="Metalloproteases ('zincins'), catalytic domain"/>
    <property type="match status" value="1"/>
</dbReference>
<reference evidence="3 4" key="1">
    <citation type="submission" date="2023-03" db="EMBL/GenBank/DDBJ databases">
        <title>Muricauda XX sp. nov. and Muricauda XXX sp. nov., two novel species isolated from Okinawa Trough.</title>
        <authorList>
            <person name="Cao W."/>
            <person name="Deng X."/>
        </authorList>
    </citation>
    <scope>NUCLEOTIDE SEQUENCE [LARGE SCALE GENOMIC DNA]</scope>
    <source>
        <strain evidence="3 4">334s03</strain>
    </source>
</reference>
<comment type="similarity">
    <text evidence="1">Belongs to the peptidase M43B family.</text>
</comment>
<keyword evidence="3" id="KW-0482">Metalloprotease</keyword>
<organism evidence="3 4">
    <name type="scientific">Flagellimonas yonaguniensis</name>
    <dbReference type="NCBI Taxonomy" id="3031325"/>
    <lineage>
        <taxon>Bacteria</taxon>
        <taxon>Pseudomonadati</taxon>
        <taxon>Bacteroidota</taxon>
        <taxon>Flavobacteriia</taxon>
        <taxon>Flavobacteriales</taxon>
        <taxon>Flavobacteriaceae</taxon>
        <taxon>Flagellimonas</taxon>
    </lineage>
</organism>
<evidence type="ECO:0000313" key="4">
    <source>
        <dbReference type="Proteomes" id="UP001221366"/>
    </source>
</evidence>
<gene>
    <name evidence="3" type="ORF">PY092_13420</name>
</gene>
<accession>A0ABT5Y134</accession>
<comment type="caution">
    <text evidence="3">The sequence shown here is derived from an EMBL/GenBank/DDBJ whole genome shotgun (WGS) entry which is preliminary data.</text>
</comment>
<evidence type="ECO:0000256" key="1">
    <source>
        <dbReference type="ARBA" id="ARBA00008721"/>
    </source>
</evidence>